<dbReference type="EMBL" id="BSTX01000001">
    <property type="protein sequence ID" value="GLZ76722.1"/>
    <property type="molecule type" value="Genomic_DNA"/>
</dbReference>
<comment type="caution">
    <text evidence="2">The sequence shown here is derived from an EMBL/GenBank/DDBJ whole genome shotgun (WGS) entry which is preliminary data.</text>
</comment>
<dbReference type="SUPFAM" id="SSF160631">
    <property type="entry name" value="SMI1/KNR4-like"/>
    <property type="match status" value="1"/>
</dbReference>
<dbReference type="RefSeq" id="WP_285661883.1">
    <property type="nucleotide sequence ID" value="NZ_BSTX01000001.1"/>
</dbReference>
<reference evidence="2" key="1">
    <citation type="submission" date="2023-03" db="EMBL/GenBank/DDBJ databases">
        <title>Actinorhabdospora filicis NBRC 111898.</title>
        <authorList>
            <person name="Ichikawa N."/>
            <person name="Sato H."/>
            <person name="Tonouchi N."/>
        </authorList>
    </citation>
    <scope>NUCLEOTIDE SEQUENCE</scope>
    <source>
        <strain evidence="2">NBRC 111898</strain>
    </source>
</reference>
<evidence type="ECO:0000259" key="1">
    <source>
        <dbReference type="SMART" id="SM00860"/>
    </source>
</evidence>
<keyword evidence="3" id="KW-1185">Reference proteome</keyword>
<dbReference type="InterPro" id="IPR037883">
    <property type="entry name" value="Knr4/Smi1-like_sf"/>
</dbReference>
<evidence type="ECO:0000313" key="3">
    <source>
        <dbReference type="Proteomes" id="UP001165079"/>
    </source>
</evidence>
<gene>
    <name evidence="2" type="ORF">Afil01_15290</name>
</gene>
<organism evidence="2 3">
    <name type="scientific">Actinorhabdospora filicis</name>
    <dbReference type="NCBI Taxonomy" id="1785913"/>
    <lineage>
        <taxon>Bacteria</taxon>
        <taxon>Bacillati</taxon>
        <taxon>Actinomycetota</taxon>
        <taxon>Actinomycetes</taxon>
        <taxon>Micromonosporales</taxon>
        <taxon>Micromonosporaceae</taxon>
        <taxon>Actinorhabdospora</taxon>
    </lineage>
</organism>
<dbReference type="InterPro" id="IPR032675">
    <property type="entry name" value="LRR_dom_sf"/>
</dbReference>
<dbReference type="Pfam" id="PF09346">
    <property type="entry name" value="SMI1_KNR4"/>
    <property type="match status" value="1"/>
</dbReference>
<dbReference type="AlphaFoldDB" id="A0A9W6SIS0"/>
<dbReference type="GO" id="GO:0043332">
    <property type="term" value="C:mating projection tip"/>
    <property type="evidence" value="ECO:0007669"/>
    <property type="project" value="TreeGrafter"/>
</dbReference>
<accession>A0A9W6SIS0</accession>
<dbReference type="Proteomes" id="UP001165079">
    <property type="component" value="Unassembled WGS sequence"/>
</dbReference>
<evidence type="ECO:0000313" key="2">
    <source>
        <dbReference type="EMBL" id="GLZ76722.1"/>
    </source>
</evidence>
<dbReference type="Gene3D" id="3.80.10.10">
    <property type="entry name" value="Ribonuclease Inhibitor"/>
    <property type="match status" value="1"/>
</dbReference>
<dbReference type="InterPro" id="IPR018958">
    <property type="entry name" value="Knr4/Smi1-like_dom"/>
</dbReference>
<feature type="domain" description="Knr4/Smi1-like" evidence="1">
    <location>
        <begin position="187"/>
        <end position="330"/>
    </location>
</feature>
<dbReference type="PANTHER" id="PTHR47432:SF1">
    <property type="entry name" value="CELL WALL ASSEMBLY REGULATOR SMI1"/>
    <property type="match status" value="1"/>
</dbReference>
<proteinExistence type="predicted"/>
<dbReference type="InterPro" id="IPR051873">
    <property type="entry name" value="KNR4/SMI1_regulator"/>
</dbReference>
<dbReference type="PANTHER" id="PTHR47432">
    <property type="entry name" value="CELL WALL ASSEMBLY REGULATOR SMI1"/>
    <property type="match status" value="1"/>
</dbReference>
<dbReference type="SUPFAM" id="SSF52047">
    <property type="entry name" value="RNI-like"/>
    <property type="match status" value="1"/>
</dbReference>
<sequence>MSEINSPADVASLERALIAGAARDGITFVQFVSSRYSVSTKELERADGPPRPSFAEMRAAMERGEIQEAMARFTGGPGLASEVQALHAALGGGEIDGTLVVEVRRTGDGYMVRHSRELAELSPARLVLDGGYRYPGRPAAGMARPEGVEVTARPTDPVVLAEVAALVGEFTERAMALRGEAPDFGAGCSEEELLAAETAIGVRLPEDLRALYRTVRADLGEVGLLGAQSLLPLDALVSGYLEGEPGTDVESGGLFPVNAAIFDSEPPDRIRRLTRSDWWLTFATDFGCNSCAVDLDPAPSGTRGQLFEYGRDFHSHVGYIADSVLSLLRRVVVALRAGGVTATEEGYLELPARLGRSRMPRYCESHVVGTSGTAQILAGIDVPRHTQQLYLNDGLIIELGELAVLPNLRELSVNRAGGVVGVLPARLPVEGLSIGAMSFDAEALRGHPALWHLKLDVPTLSIAPLATIPGLAHLDLSGSGVTDLELLDGFPALRVLTLDAGQWRRLREAGRVPRGLAGAAMTGRTYLADALDWKRSLVHRGM</sequence>
<protein>
    <recommendedName>
        <fullName evidence="1">Knr4/Smi1-like domain-containing protein</fullName>
    </recommendedName>
</protein>
<dbReference type="SMART" id="SM00860">
    <property type="entry name" value="SMI1_KNR4"/>
    <property type="match status" value="1"/>
</dbReference>
<name>A0A9W6SIS0_9ACTN</name>